<keyword evidence="1" id="KW-0808">Transferase</keyword>
<comment type="caution">
    <text evidence="4">The sequence shown here is derived from an EMBL/GenBank/DDBJ whole genome shotgun (WGS) entry which is preliminary data.</text>
</comment>
<keyword evidence="2" id="KW-0012">Acyltransferase</keyword>
<reference evidence="4" key="1">
    <citation type="submission" date="2020-06" db="EMBL/GenBank/DDBJ databases">
        <authorList>
            <person name="Li T."/>
            <person name="Hu X."/>
            <person name="Zhang T."/>
            <person name="Song X."/>
            <person name="Zhang H."/>
            <person name="Dai N."/>
            <person name="Sheng W."/>
            <person name="Hou X."/>
            <person name="Wei L."/>
        </authorList>
    </citation>
    <scope>NUCLEOTIDE SEQUENCE</scope>
    <source>
        <strain evidence="4">KEN1</strain>
        <tissue evidence="4">Leaf</tissue>
    </source>
</reference>
<proteinExistence type="predicted"/>
<evidence type="ECO:0000256" key="1">
    <source>
        <dbReference type="ARBA" id="ARBA00022679"/>
    </source>
</evidence>
<organism evidence="4">
    <name type="scientific">Sesamum latifolium</name>
    <dbReference type="NCBI Taxonomy" id="2727402"/>
    <lineage>
        <taxon>Eukaryota</taxon>
        <taxon>Viridiplantae</taxon>
        <taxon>Streptophyta</taxon>
        <taxon>Embryophyta</taxon>
        <taxon>Tracheophyta</taxon>
        <taxon>Spermatophyta</taxon>
        <taxon>Magnoliopsida</taxon>
        <taxon>eudicotyledons</taxon>
        <taxon>Gunneridae</taxon>
        <taxon>Pentapetalae</taxon>
        <taxon>asterids</taxon>
        <taxon>lamiids</taxon>
        <taxon>Lamiales</taxon>
        <taxon>Pedaliaceae</taxon>
        <taxon>Sesamum</taxon>
    </lineage>
</organism>
<dbReference type="InterPro" id="IPR023213">
    <property type="entry name" value="CAT-like_dom_sf"/>
</dbReference>
<dbReference type="EMBL" id="JACGWN010000013">
    <property type="protein sequence ID" value="KAL0410885.1"/>
    <property type="molecule type" value="Genomic_DNA"/>
</dbReference>
<dbReference type="InterPro" id="IPR051504">
    <property type="entry name" value="Plant_metabolite_acyltrans"/>
</dbReference>
<feature type="compositionally biased region" description="Polar residues" evidence="3">
    <location>
        <begin position="57"/>
        <end position="74"/>
    </location>
</feature>
<evidence type="ECO:0000256" key="3">
    <source>
        <dbReference type="SAM" id="MobiDB-lite"/>
    </source>
</evidence>
<accession>A0AAW2U0Y1</accession>
<evidence type="ECO:0000256" key="2">
    <source>
        <dbReference type="ARBA" id="ARBA00023315"/>
    </source>
</evidence>
<evidence type="ECO:0000313" key="4">
    <source>
        <dbReference type="EMBL" id="KAL0410885.1"/>
    </source>
</evidence>
<dbReference type="AlphaFoldDB" id="A0AAW2U0Y1"/>
<gene>
    <name evidence="4" type="ORF">Slati_3678200</name>
</gene>
<reference evidence="4" key="2">
    <citation type="journal article" date="2024" name="Plant">
        <title>Genomic evolution and insights into agronomic trait innovations of Sesamum species.</title>
        <authorList>
            <person name="Miao H."/>
            <person name="Wang L."/>
            <person name="Qu L."/>
            <person name="Liu H."/>
            <person name="Sun Y."/>
            <person name="Le M."/>
            <person name="Wang Q."/>
            <person name="Wei S."/>
            <person name="Zheng Y."/>
            <person name="Lin W."/>
            <person name="Duan Y."/>
            <person name="Cao H."/>
            <person name="Xiong S."/>
            <person name="Wang X."/>
            <person name="Wei L."/>
            <person name="Li C."/>
            <person name="Ma Q."/>
            <person name="Ju M."/>
            <person name="Zhao R."/>
            <person name="Li G."/>
            <person name="Mu C."/>
            <person name="Tian Q."/>
            <person name="Mei H."/>
            <person name="Zhang T."/>
            <person name="Gao T."/>
            <person name="Zhang H."/>
        </authorList>
    </citation>
    <scope>NUCLEOTIDE SEQUENCE</scope>
    <source>
        <strain evidence="4">KEN1</strain>
    </source>
</reference>
<sequence>MATTVLETCRVPAPPGVAIELSVPLTFFDIPWLHFHPIRRLLFYAYLCSKPYFLGPSFQNSKNVSPSLSGTTSQ</sequence>
<protein>
    <submittedName>
        <fullName evidence="4">Malonyl-coenzyme:anthocyanin 5-O-glucoside-6'''-O-malonyltransferase</fullName>
    </submittedName>
</protein>
<feature type="region of interest" description="Disordered" evidence="3">
    <location>
        <begin position="55"/>
        <end position="74"/>
    </location>
</feature>
<dbReference type="PANTHER" id="PTHR31625">
    <property type="match status" value="1"/>
</dbReference>
<name>A0AAW2U0Y1_9LAMI</name>
<dbReference type="Gene3D" id="3.30.559.10">
    <property type="entry name" value="Chloramphenicol acetyltransferase-like domain"/>
    <property type="match status" value="1"/>
</dbReference>
<dbReference type="GO" id="GO:0016747">
    <property type="term" value="F:acyltransferase activity, transferring groups other than amino-acyl groups"/>
    <property type="evidence" value="ECO:0007669"/>
    <property type="project" value="UniProtKB-ARBA"/>
</dbReference>